<feature type="compositionally biased region" description="Basic and acidic residues" evidence="1">
    <location>
        <begin position="1"/>
        <end position="29"/>
    </location>
</feature>
<dbReference type="KEGG" id="dwd:DSCW_02600"/>
<dbReference type="Proteomes" id="UP000427769">
    <property type="component" value="Chromosome"/>
</dbReference>
<reference evidence="2 3" key="1">
    <citation type="submission" date="2019-11" db="EMBL/GenBank/DDBJ databases">
        <title>Comparative genomics of hydrocarbon-degrading Desulfosarcina strains.</title>
        <authorList>
            <person name="Watanabe M."/>
            <person name="Kojima H."/>
            <person name="Fukui M."/>
        </authorList>
    </citation>
    <scope>NUCLEOTIDE SEQUENCE [LARGE SCALE GENOMIC DNA]</scope>
    <source>
        <strain evidence="2 3">PP31</strain>
    </source>
</reference>
<protein>
    <submittedName>
        <fullName evidence="2">Uncharacterized protein</fullName>
    </submittedName>
</protein>
<dbReference type="AlphaFoldDB" id="A0A5K7YY61"/>
<organism evidence="2 3">
    <name type="scientific">Desulfosarcina widdelii</name>
    <dbReference type="NCBI Taxonomy" id="947919"/>
    <lineage>
        <taxon>Bacteria</taxon>
        <taxon>Pseudomonadati</taxon>
        <taxon>Thermodesulfobacteriota</taxon>
        <taxon>Desulfobacteria</taxon>
        <taxon>Desulfobacterales</taxon>
        <taxon>Desulfosarcinaceae</taxon>
        <taxon>Desulfosarcina</taxon>
    </lineage>
</organism>
<sequence>MAENRTHDYVDDKSEGHVDTREANFKCENPDPNLGCDPGIDVAG</sequence>
<keyword evidence="3" id="KW-1185">Reference proteome</keyword>
<proteinExistence type="predicted"/>
<evidence type="ECO:0000256" key="1">
    <source>
        <dbReference type="SAM" id="MobiDB-lite"/>
    </source>
</evidence>
<evidence type="ECO:0000313" key="2">
    <source>
        <dbReference type="EMBL" id="BBO72843.1"/>
    </source>
</evidence>
<name>A0A5K7YY61_9BACT</name>
<gene>
    <name evidence="2" type="ORF">DSCW_02600</name>
</gene>
<dbReference type="RefSeq" id="WP_269433809.1">
    <property type="nucleotide sequence ID" value="NZ_AP021875.1"/>
</dbReference>
<evidence type="ECO:0000313" key="3">
    <source>
        <dbReference type="Proteomes" id="UP000427769"/>
    </source>
</evidence>
<feature type="region of interest" description="Disordered" evidence="1">
    <location>
        <begin position="1"/>
        <end position="30"/>
    </location>
</feature>
<accession>A0A5K7YY61</accession>
<dbReference type="EMBL" id="AP021875">
    <property type="protein sequence ID" value="BBO72843.1"/>
    <property type="molecule type" value="Genomic_DNA"/>
</dbReference>